<dbReference type="Proteomes" id="UP000054721">
    <property type="component" value="Unassembled WGS sequence"/>
</dbReference>
<evidence type="ECO:0000313" key="1">
    <source>
        <dbReference type="EMBL" id="KRZ30533.1"/>
    </source>
</evidence>
<dbReference type="AlphaFoldDB" id="A0A0V1J7C9"/>
<feature type="non-terminal residue" evidence="1">
    <location>
        <position position="37"/>
    </location>
</feature>
<evidence type="ECO:0000313" key="2">
    <source>
        <dbReference type="Proteomes" id="UP000054721"/>
    </source>
</evidence>
<accession>A0A0V1J7C9</accession>
<dbReference type="EMBL" id="JYDW01004023">
    <property type="protein sequence ID" value="KRZ30533.1"/>
    <property type="molecule type" value="Genomic_DNA"/>
</dbReference>
<sequence length="37" mass="4031">MAMAVYAIVPVVNKVLYKPPDGRARQMAIARSKKAEG</sequence>
<protein>
    <submittedName>
        <fullName evidence="1">Uncharacterized protein</fullName>
    </submittedName>
</protein>
<comment type="caution">
    <text evidence="1">The sequence shown here is derived from an EMBL/GenBank/DDBJ whole genome shotgun (WGS) entry which is preliminary data.</text>
</comment>
<proteinExistence type="predicted"/>
<organism evidence="1 2">
    <name type="scientific">Trichinella nativa</name>
    <dbReference type="NCBI Taxonomy" id="6335"/>
    <lineage>
        <taxon>Eukaryota</taxon>
        <taxon>Metazoa</taxon>
        <taxon>Ecdysozoa</taxon>
        <taxon>Nematoda</taxon>
        <taxon>Enoplea</taxon>
        <taxon>Dorylaimia</taxon>
        <taxon>Trichinellida</taxon>
        <taxon>Trichinellidae</taxon>
        <taxon>Trichinella</taxon>
    </lineage>
</organism>
<reference evidence="1 2" key="1">
    <citation type="submission" date="2015-05" db="EMBL/GenBank/DDBJ databases">
        <title>Evolution of Trichinella species and genotypes.</title>
        <authorList>
            <person name="Korhonen P.K."/>
            <person name="Edoardo P."/>
            <person name="Giuseppe L.R."/>
            <person name="Gasser R.B."/>
        </authorList>
    </citation>
    <scope>NUCLEOTIDE SEQUENCE [LARGE SCALE GENOMIC DNA]</scope>
    <source>
        <strain evidence="1">ISS10</strain>
    </source>
</reference>
<gene>
    <name evidence="1" type="ORF">T02_1109</name>
</gene>
<keyword evidence="2" id="KW-1185">Reference proteome</keyword>
<name>A0A0V1J7C9_9BILA</name>